<evidence type="ECO:0000256" key="11">
    <source>
        <dbReference type="ARBA" id="ARBA00041020"/>
    </source>
</evidence>
<dbReference type="OMA" id="MTEAPWN"/>
<dbReference type="EMBL" id="DS985217">
    <property type="protein sequence ID" value="EEY17600.1"/>
    <property type="molecule type" value="Genomic_DNA"/>
</dbReference>
<dbReference type="InterPro" id="IPR043129">
    <property type="entry name" value="ATPase_NBD"/>
</dbReference>
<dbReference type="Proteomes" id="UP000008698">
    <property type="component" value="Unassembled WGS sequence"/>
</dbReference>
<proteinExistence type="inferred from homology"/>
<dbReference type="FunFam" id="3.30.420.40:FF:000137">
    <property type="entry name" value="Actin-related protein 4"/>
    <property type="match status" value="1"/>
</dbReference>
<dbReference type="OrthoDB" id="5132116at2759"/>
<evidence type="ECO:0000256" key="1">
    <source>
        <dbReference type="ARBA" id="ARBA00004123"/>
    </source>
</evidence>
<comment type="similarity">
    <text evidence="9">Belongs to the actin family. ARP4 subfamily.</text>
</comment>
<dbReference type="CDD" id="cd13395">
    <property type="entry name" value="ASKHA_NBD_Arp4_ACTL6-like"/>
    <property type="match status" value="1"/>
</dbReference>
<dbReference type="STRING" id="526221.C9SH06"/>
<evidence type="ECO:0000256" key="9">
    <source>
        <dbReference type="ARBA" id="ARBA00038320"/>
    </source>
</evidence>
<protein>
    <recommendedName>
        <fullName evidence="11">Actin-related protein 4</fullName>
    </recommendedName>
</protein>
<dbReference type="SUPFAM" id="SSF53067">
    <property type="entry name" value="Actin-like ATPase domain"/>
    <property type="match status" value="2"/>
</dbReference>
<dbReference type="HOGENOM" id="CLU_027965_6_2_1"/>
<keyword evidence="2" id="KW-0227">DNA damage</keyword>
<dbReference type="RefSeq" id="XP_003005756.1">
    <property type="nucleotide sequence ID" value="XM_003005710.1"/>
</dbReference>
<accession>C9SH06</accession>
<sequence length="450" mass="49854">MSQQPLSSVAQPTDVYGGDEVSALVLDPGYCHTRAGFAGEDVPKSILPSFHGRTTNKEIQKDFFGDEYLIARPDFEVRNYMNKDSVVEDWDTATKMWEYMLTNQLQPFKQTPPSKNGLNDDPKEGEGENGEAADVAMEDVEEQEKSLQENPLLMSEAPWNTPKAREKAIEVIMENWGCPAFWMSRTPVLSAFAAGKASALVIDVGGANTSVTAIHDGMCLKRSIQRSPVAGLWLSDQVRHLFGTSEPKIEVVPTYMVESKTPVDAGAPPQFKSRTFPFSIDKSFVDYENGRVITEFKESVVETWRGPGKFLAPQNEEYVRTQPGRIYEFPNAATRCGASGVNKSQTIPELIRSALNAVDVDLRPNLLGNIVVTGSTSLLNGFNDRLNNELMAMFPGSKIKIHAAGLTTERRFGAWIGGSILASLGTFHQMWISRKEYEENGVNIVEKRCK</sequence>
<comment type="subcellular location">
    <subcellularLocation>
        <location evidence="1">Nucleus</location>
    </subcellularLocation>
</comment>
<evidence type="ECO:0000313" key="13">
    <source>
        <dbReference type="EMBL" id="EEY17600.1"/>
    </source>
</evidence>
<evidence type="ECO:0000313" key="14">
    <source>
        <dbReference type="Proteomes" id="UP000008698"/>
    </source>
</evidence>
<dbReference type="KEGG" id="val:VDBG_03709"/>
<name>C9SH06_VERA1</name>
<dbReference type="InterPro" id="IPR004000">
    <property type="entry name" value="Actin"/>
</dbReference>
<feature type="region of interest" description="Disordered" evidence="12">
    <location>
        <begin position="106"/>
        <end position="134"/>
    </location>
</feature>
<dbReference type="InterPro" id="IPR004001">
    <property type="entry name" value="Actin_CS"/>
</dbReference>
<keyword evidence="6" id="KW-0804">Transcription</keyword>
<evidence type="ECO:0000256" key="5">
    <source>
        <dbReference type="ARBA" id="ARBA00023159"/>
    </source>
</evidence>
<dbReference type="Pfam" id="PF00022">
    <property type="entry name" value="Actin"/>
    <property type="match status" value="2"/>
</dbReference>
<evidence type="ECO:0000256" key="6">
    <source>
        <dbReference type="ARBA" id="ARBA00023163"/>
    </source>
</evidence>
<dbReference type="PANTHER" id="PTHR11937">
    <property type="entry name" value="ACTIN"/>
    <property type="match status" value="1"/>
</dbReference>
<reference evidence="14" key="1">
    <citation type="journal article" date="2011" name="PLoS Pathog.">
        <title>Comparative genomics yields insights into niche adaptation of plant vascular wilt pathogens.</title>
        <authorList>
            <person name="Klosterman S.J."/>
            <person name="Subbarao K.V."/>
            <person name="Kang S."/>
            <person name="Veronese P."/>
            <person name="Gold S.E."/>
            <person name="Thomma B.P.H.J."/>
            <person name="Chen Z."/>
            <person name="Henrissat B."/>
            <person name="Lee Y.-H."/>
            <person name="Park J."/>
            <person name="Garcia-Pedrajas M.D."/>
            <person name="Barbara D.J."/>
            <person name="Anchieta A."/>
            <person name="de Jonge R."/>
            <person name="Santhanam P."/>
            <person name="Maruthachalam K."/>
            <person name="Atallah Z."/>
            <person name="Amyotte S.G."/>
            <person name="Paz Z."/>
            <person name="Inderbitzin P."/>
            <person name="Hayes R.J."/>
            <person name="Heiman D.I."/>
            <person name="Young S."/>
            <person name="Zeng Q."/>
            <person name="Engels R."/>
            <person name="Galagan J."/>
            <person name="Cuomo C.A."/>
            <person name="Dobinson K.F."/>
            <person name="Ma L.-J."/>
        </authorList>
    </citation>
    <scope>NUCLEOTIDE SEQUENCE [LARGE SCALE GENOMIC DNA]</scope>
    <source>
        <strain evidence="14">VaMs.102 / ATCC MYA-4576 / FGSC 10136</strain>
    </source>
</reference>
<dbReference type="Gene3D" id="3.90.640.10">
    <property type="entry name" value="Actin, Chain A, domain 4"/>
    <property type="match status" value="1"/>
</dbReference>
<keyword evidence="4" id="KW-0805">Transcription regulation</keyword>
<feature type="compositionally biased region" description="Polar residues" evidence="12">
    <location>
        <begin position="106"/>
        <end position="117"/>
    </location>
</feature>
<dbReference type="GO" id="GO:0005634">
    <property type="term" value="C:nucleus"/>
    <property type="evidence" value="ECO:0007669"/>
    <property type="project" value="UniProtKB-SubCell"/>
</dbReference>
<evidence type="ECO:0000256" key="10">
    <source>
        <dbReference type="ARBA" id="ARBA00038661"/>
    </source>
</evidence>
<gene>
    <name evidence="13" type="ORF">VDBG_03709</name>
</gene>
<keyword evidence="7" id="KW-0234">DNA repair</keyword>
<organism evidence="14">
    <name type="scientific">Verticillium alfalfae (strain VaMs.102 / ATCC MYA-4576 / FGSC 10136)</name>
    <name type="common">Verticillium wilt of alfalfa</name>
    <name type="synonym">Verticillium albo-atrum</name>
    <dbReference type="NCBI Taxonomy" id="526221"/>
    <lineage>
        <taxon>Eukaryota</taxon>
        <taxon>Fungi</taxon>
        <taxon>Dikarya</taxon>
        <taxon>Ascomycota</taxon>
        <taxon>Pezizomycotina</taxon>
        <taxon>Sordariomycetes</taxon>
        <taxon>Hypocreomycetidae</taxon>
        <taxon>Glomerellales</taxon>
        <taxon>Plectosphaerellaceae</taxon>
        <taxon>Verticillium</taxon>
    </lineage>
</organism>
<keyword evidence="5" id="KW-0010">Activator</keyword>
<keyword evidence="8" id="KW-0539">Nucleus</keyword>
<evidence type="ECO:0000256" key="2">
    <source>
        <dbReference type="ARBA" id="ARBA00022763"/>
    </source>
</evidence>
<evidence type="ECO:0000256" key="3">
    <source>
        <dbReference type="ARBA" id="ARBA00022853"/>
    </source>
</evidence>
<dbReference type="GO" id="GO:0006325">
    <property type="term" value="P:chromatin organization"/>
    <property type="evidence" value="ECO:0007669"/>
    <property type="project" value="UniProtKB-KW"/>
</dbReference>
<dbReference type="AlphaFoldDB" id="C9SH06"/>
<evidence type="ECO:0000256" key="7">
    <source>
        <dbReference type="ARBA" id="ARBA00023204"/>
    </source>
</evidence>
<evidence type="ECO:0000256" key="8">
    <source>
        <dbReference type="ARBA" id="ARBA00023242"/>
    </source>
</evidence>
<dbReference type="eggNOG" id="KOG0679">
    <property type="taxonomic scope" value="Eukaryota"/>
</dbReference>
<dbReference type="GO" id="GO:0006281">
    <property type="term" value="P:DNA repair"/>
    <property type="evidence" value="ECO:0007669"/>
    <property type="project" value="UniProtKB-KW"/>
</dbReference>
<dbReference type="PROSITE" id="PS00432">
    <property type="entry name" value="ACTINS_2"/>
    <property type="match status" value="1"/>
</dbReference>
<dbReference type="SMART" id="SM00268">
    <property type="entry name" value="ACTIN"/>
    <property type="match status" value="1"/>
</dbReference>
<evidence type="ECO:0000256" key="4">
    <source>
        <dbReference type="ARBA" id="ARBA00023015"/>
    </source>
</evidence>
<keyword evidence="14" id="KW-1185">Reference proteome</keyword>
<keyword evidence="3" id="KW-0156">Chromatin regulator</keyword>
<dbReference type="GeneID" id="9532449"/>
<evidence type="ECO:0000256" key="12">
    <source>
        <dbReference type="SAM" id="MobiDB-lite"/>
    </source>
</evidence>
<comment type="subunit">
    <text evidence="10">Component of the NuA4 histone acetyltransferase complex, of the INO80 chromatin remodeling complex, and of the SWR1 chromatin remodeling complex.</text>
</comment>
<dbReference type="Gene3D" id="3.30.420.40">
    <property type="match status" value="3"/>
</dbReference>